<evidence type="ECO:0000259" key="4">
    <source>
        <dbReference type="Pfam" id="PF01420"/>
    </source>
</evidence>
<proteinExistence type="inferred from homology"/>
<reference evidence="5 6" key="1">
    <citation type="submission" date="2019-11" db="EMBL/GenBank/DDBJ databases">
        <title>Pseudooceanicola pacifica sp. nov., isolated from deep-sea sediment of the Pacific Ocean.</title>
        <authorList>
            <person name="Lyu L."/>
        </authorList>
    </citation>
    <scope>NUCLEOTIDE SEQUENCE [LARGE SCALE GENOMIC DNA]</scope>
    <source>
        <strain evidence="5 6">216_PA32_1</strain>
    </source>
</reference>
<protein>
    <recommendedName>
        <fullName evidence="4">Type I restriction modification DNA specificity domain-containing protein</fullName>
    </recommendedName>
</protein>
<dbReference type="Proteomes" id="UP000443843">
    <property type="component" value="Unassembled WGS sequence"/>
</dbReference>
<dbReference type="GO" id="GO:0003677">
    <property type="term" value="F:DNA binding"/>
    <property type="evidence" value="ECO:0007669"/>
    <property type="project" value="UniProtKB-KW"/>
</dbReference>
<comment type="similarity">
    <text evidence="1">Belongs to the type-I restriction system S methylase family.</text>
</comment>
<dbReference type="AlphaFoldDB" id="A0A844W581"/>
<dbReference type="PANTHER" id="PTHR43140">
    <property type="entry name" value="TYPE-1 RESTRICTION ENZYME ECOKI SPECIFICITY PROTEIN"/>
    <property type="match status" value="1"/>
</dbReference>
<evidence type="ECO:0000256" key="1">
    <source>
        <dbReference type="ARBA" id="ARBA00010923"/>
    </source>
</evidence>
<dbReference type="RefSeq" id="WP_160382221.1">
    <property type="nucleotide sequence ID" value="NZ_WNXQ01000003.1"/>
</dbReference>
<dbReference type="PANTHER" id="PTHR43140:SF1">
    <property type="entry name" value="TYPE I RESTRICTION ENZYME ECOKI SPECIFICITY SUBUNIT"/>
    <property type="match status" value="1"/>
</dbReference>
<evidence type="ECO:0000256" key="2">
    <source>
        <dbReference type="ARBA" id="ARBA00022747"/>
    </source>
</evidence>
<keyword evidence="6" id="KW-1185">Reference proteome</keyword>
<feature type="domain" description="Type I restriction modification DNA specificity" evidence="4">
    <location>
        <begin position="253"/>
        <end position="420"/>
    </location>
</feature>
<evidence type="ECO:0000313" key="6">
    <source>
        <dbReference type="Proteomes" id="UP000443843"/>
    </source>
</evidence>
<dbReference type="InterPro" id="IPR051212">
    <property type="entry name" value="Type-I_RE_S_subunit"/>
</dbReference>
<gene>
    <name evidence="5" type="ORF">GLS40_08050</name>
</gene>
<name>A0A844W581_9RHOB</name>
<accession>A0A844W581</accession>
<dbReference type="GO" id="GO:0009307">
    <property type="term" value="P:DNA restriction-modification system"/>
    <property type="evidence" value="ECO:0007669"/>
    <property type="project" value="UniProtKB-KW"/>
</dbReference>
<dbReference type="CDD" id="cd17248">
    <property type="entry name" value="RMtype1_S_AmiI-TRD2-CR2_like"/>
    <property type="match status" value="1"/>
</dbReference>
<evidence type="ECO:0000313" key="5">
    <source>
        <dbReference type="EMBL" id="MWB77971.1"/>
    </source>
</evidence>
<keyword evidence="3" id="KW-0238">DNA-binding</keyword>
<dbReference type="EMBL" id="WNXQ01000003">
    <property type="protein sequence ID" value="MWB77971.1"/>
    <property type="molecule type" value="Genomic_DNA"/>
</dbReference>
<sequence length="484" mass="53214">MTGLPQGWAQTTLSEASKDISYGFTTSATSQQGRPKFLRITDVQDYSVNWASVPYCQDEPPEKFNLASGDIVIARTGATTGKSYLISQVPERTVFASYLIRVRANVCIDPPFLSRFMQSPAYWEQITTVSKGTAQPGANASILGALEIPLPPLPEQRRIVRKLDTLSARSSTARTQLTALEKLVPRYKLAVLRSAFAGELTAKFRAERALEAVSTLLKRVPPLQQGRGGRQPTTEVIAGRGGISVNVPDVDLPEGWDWVPLLRVARQETGHTPSRSRPDWWDGDVCWMSIPDANVHHGRVIYDTLQKTNEEGLANSSARLLPAGTVVLSRTASVGYICILGKDMATSQDFATWTCTDALLPEYLMYALLSEGEDIKKFGEGSTHTTIYFPEIRAFHIKLAPIEEQHEIVRRIKAAFAKIDRLAAEATKALKLLGHLDQRILAKAFAGDLVPQDPNDEPAETLLARIVEARATAPKAKRGRKAKA</sequence>
<comment type="caution">
    <text evidence="5">The sequence shown here is derived from an EMBL/GenBank/DDBJ whole genome shotgun (WGS) entry which is preliminary data.</text>
</comment>
<keyword evidence="2" id="KW-0680">Restriction system</keyword>
<dbReference type="Pfam" id="PF01420">
    <property type="entry name" value="Methylase_S"/>
    <property type="match status" value="2"/>
</dbReference>
<organism evidence="5 6">
    <name type="scientific">Pseudooceanicola pacificus</name>
    <dbReference type="NCBI Taxonomy" id="2676438"/>
    <lineage>
        <taxon>Bacteria</taxon>
        <taxon>Pseudomonadati</taxon>
        <taxon>Pseudomonadota</taxon>
        <taxon>Alphaproteobacteria</taxon>
        <taxon>Rhodobacterales</taxon>
        <taxon>Paracoccaceae</taxon>
        <taxon>Pseudooceanicola</taxon>
    </lineage>
</organism>
<dbReference type="CDD" id="cd17521">
    <property type="entry name" value="RMtype1_S_Sau13435ORF2165P_TRD2-CR2_like"/>
    <property type="match status" value="1"/>
</dbReference>
<feature type="domain" description="Type I restriction modification DNA specificity" evidence="4">
    <location>
        <begin position="62"/>
        <end position="180"/>
    </location>
</feature>
<dbReference type="SUPFAM" id="SSF116734">
    <property type="entry name" value="DNA methylase specificity domain"/>
    <property type="match status" value="2"/>
</dbReference>
<dbReference type="InterPro" id="IPR044946">
    <property type="entry name" value="Restrct_endonuc_typeI_TRD_sf"/>
</dbReference>
<evidence type="ECO:0000256" key="3">
    <source>
        <dbReference type="ARBA" id="ARBA00023125"/>
    </source>
</evidence>
<dbReference type="Gene3D" id="3.90.220.20">
    <property type="entry name" value="DNA methylase specificity domains"/>
    <property type="match status" value="2"/>
</dbReference>
<dbReference type="InterPro" id="IPR000055">
    <property type="entry name" value="Restrct_endonuc_typeI_TRD"/>
</dbReference>